<dbReference type="InterPro" id="IPR004821">
    <property type="entry name" value="Cyt_trans-like"/>
</dbReference>
<dbReference type="PANTHER" id="PTHR43793">
    <property type="entry name" value="FAD SYNTHASE"/>
    <property type="match status" value="1"/>
</dbReference>
<accession>A0A396C406</accession>
<dbReference type="InterPro" id="IPR015813">
    <property type="entry name" value="Pyrv/PenolPyrv_kinase-like_dom"/>
</dbReference>
<evidence type="ECO:0000313" key="9">
    <source>
        <dbReference type="Proteomes" id="UP000266644"/>
    </source>
</evidence>
<dbReference type="GO" id="GO:0016779">
    <property type="term" value="F:nucleotidyltransferase activity"/>
    <property type="evidence" value="ECO:0007669"/>
    <property type="project" value="UniProtKB-KW"/>
</dbReference>
<dbReference type="CDD" id="cd00377">
    <property type="entry name" value="ICL_PEPM"/>
    <property type="match status" value="1"/>
</dbReference>
<evidence type="ECO:0000256" key="4">
    <source>
        <dbReference type="ARBA" id="ARBA00024063"/>
    </source>
</evidence>
<evidence type="ECO:0000259" key="5">
    <source>
        <dbReference type="Pfam" id="PF01467"/>
    </source>
</evidence>
<gene>
    <name evidence="7" type="primary">aepX</name>
    <name evidence="7" type="ORF">DW228_10375</name>
    <name evidence="6" type="ORF">IA74_000415</name>
</gene>
<dbReference type="SUPFAM" id="SSF52374">
    <property type="entry name" value="Nucleotidylyl transferase"/>
    <property type="match status" value="1"/>
</dbReference>
<dbReference type="Proteomes" id="UP000028294">
    <property type="component" value="Chromosome"/>
</dbReference>
<evidence type="ECO:0000256" key="1">
    <source>
        <dbReference type="ARBA" id="ARBA00022679"/>
    </source>
</evidence>
<dbReference type="InterPro" id="IPR012698">
    <property type="entry name" value="PEnolPyrv_PMutase_core"/>
</dbReference>
<dbReference type="Pfam" id="PF13714">
    <property type="entry name" value="PEP_mutase"/>
    <property type="match status" value="1"/>
</dbReference>
<dbReference type="InterPro" id="IPR014729">
    <property type="entry name" value="Rossmann-like_a/b/a_fold"/>
</dbReference>
<evidence type="ECO:0000313" key="8">
    <source>
        <dbReference type="Proteomes" id="UP000028294"/>
    </source>
</evidence>
<keyword evidence="1" id="KW-0808">Transferase</keyword>
<dbReference type="GO" id="GO:0050188">
    <property type="term" value="F:phosphoenolpyruvate mutase activity"/>
    <property type="evidence" value="ECO:0007669"/>
    <property type="project" value="UniProtKB-EC"/>
</dbReference>
<dbReference type="InterPro" id="IPR039556">
    <property type="entry name" value="ICL/PEPM"/>
</dbReference>
<keyword evidence="3 7" id="KW-0413">Isomerase</keyword>
<reference evidence="7 9" key="1">
    <citation type="submission" date="2018-08" db="EMBL/GenBank/DDBJ databases">
        <title>A genome reference for cultivated species of the human gut microbiota.</title>
        <authorList>
            <person name="Zou Y."/>
            <person name="Xue W."/>
            <person name="Luo G."/>
        </authorList>
    </citation>
    <scope>NUCLEOTIDE SEQUENCE [LARGE SCALE GENOMIC DNA]</scope>
    <source>
        <strain evidence="7 9">AM18-6</strain>
    </source>
</reference>
<dbReference type="SUPFAM" id="SSF51621">
    <property type="entry name" value="Phosphoenolpyruvate/pyruvate domain"/>
    <property type="match status" value="1"/>
</dbReference>
<evidence type="ECO:0000313" key="6">
    <source>
        <dbReference type="EMBL" id="QCQ34690.1"/>
    </source>
</evidence>
<protein>
    <recommendedName>
        <fullName evidence="4">phosphoenolpyruvate mutase</fullName>
        <ecNumber evidence="4">5.4.2.9</ecNumber>
    </recommendedName>
</protein>
<reference evidence="6 8" key="2">
    <citation type="submission" date="2019-03" db="EMBL/GenBank/DDBJ databases">
        <title>Complete genome assembly of MDR B. fragilis.</title>
        <authorList>
            <person name="Sydenham T.V."/>
            <person name="Hasman H."/>
            <person name="Justesen U.S."/>
        </authorList>
    </citation>
    <scope>NUCLEOTIDE SEQUENCE [LARGE SCALE GENOMIC DNA]</scope>
    <source>
        <strain evidence="6 8">DCMOUH0067B</strain>
    </source>
</reference>
<sequence length="460" mass="51659">MKSMMKPTFRMPRSTSSAIVKNKSFPYMNKKIYVGMTADIMHPGLIHIIHEATKYGDVIVGLLTDKAIAEHKRLPYLTYDQRKEVVENIKGVCEVVPQEDWSYVPNLEKLKPDYIIHGDDWKTGPLREVREQVFEVMNAQGGKVIEIPYTRGINSSSLDKDIKAIGTTPDVRLKSLRRLIQAKPVVRILEAHDGLCGLIIENLEVQKGDKREVFDGMWSSSLTDSTSKGKPDIEAVDLTTRLQDLNNILECTTKPIIFDGDTGGKIEHFVFTVRTLERHGISAVIIEDKVGLKKNSLFGTDAIQTQDSIEGFCDKIRAGKNAQVTGDFMIIARIESLIAGKPMSDALERAYAYVQAGADGIMIHSKDKSGEDIREFCRTFRKEYAHVPIVVVPTTYDHVHESELHAWGANVVIYANHLLRAAYPAMMNVARTILENERAEEVRPLCMPIKEILELIPGTK</sequence>
<dbReference type="EC" id="5.4.2.9" evidence="4"/>
<dbReference type="Pfam" id="PF01467">
    <property type="entry name" value="CTP_transf_like"/>
    <property type="match status" value="1"/>
</dbReference>
<dbReference type="InterPro" id="IPR050385">
    <property type="entry name" value="Archaeal_FAD_synthase"/>
</dbReference>
<dbReference type="NCBIfam" id="TIGR00125">
    <property type="entry name" value="cyt_tran_rel"/>
    <property type="match status" value="1"/>
</dbReference>
<organism evidence="7 9">
    <name type="scientific">Bacteroides fragilis</name>
    <dbReference type="NCBI Taxonomy" id="817"/>
    <lineage>
        <taxon>Bacteria</taxon>
        <taxon>Pseudomonadati</taxon>
        <taxon>Bacteroidota</taxon>
        <taxon>Bacteroidia</taxon>
        <taxon>Bacteroidales</taxon>
        <taxon>Bacteroidaceae</taxon>
        <taxon>Bacteroides</taxon>
    </lineage>
</organism>
<evidence type="ECO:0000256" key="3">
    <source>
        <dbReference type="ARBA" id="ARBA00023235"/>
    </source>
</evidence>
<keyword evidence="2" id="KW-0548">Nucleotidyltransferase</keyword>
<name>A0A396C406_BACFG</name>
<dbReference type="Proteomes" id="UP000266644">
    <property type="component" value="Unassembled WGS sequence"/>
</dbReference>
<dbReference type="NCBIfam" id="TIGR02320">
    <property type="entry name" value="PEP_mutase"/>
    <property type="match status" value="1"/>
</dbReference>
<dbReference type="PANTHER" id="PTHR43793:SF1">
    <property type="entry name" value="FAD SYNTHASE"/>
    <property type="match status" value="1"/>
</dbReference>
<keyword evidence="7" id="KW-0670">Pyruvate</keyword>
<proteinExistence type="predicted"/>
<dbReference type="CDD" id="cd02170">
    <property type="entry name" value="cytidylyltransferase"/>
    <property type="match status" value="1"/>
</dbReference>
<dbReference type="AlphaFoldDB" id="A0A396C406"/>
<dbReference type="EMBL" id="QRJE01000015">
    <property type="protein sequence ID" value="RHH11171.1"/>
    <property type="molecule type" value="Genomic_DNA"/>
</dbReference>
<evidence type="ECO:0000256" key="2">
    <source>
        <dbReference type="ARBA" id="ARBA00022695"/>
    </source>
</evidence>
<feature type="domain" description="Cytidyltransferase-like" evidence="5">
    <location>
        <begin position="37"/>
        <end position="133"/>
    </location>
</feature>
<dbReference type="EMBL" id="CP036553">
    <property type="protein sequence ID" value="QCQ34690.1"/>
    <property type="molecule type" value="Genomic_DNA"/>
</dbReference>
<dbReference type="Gene3D" id="3.40.50.620">
    <property type="entry name" value="HUPs"/>
    <property type="match status" value="1"/>
</dbReference>
<dbReference type="InterPro" id="IPR040442">
    <property type="entry name" value="Pyrv_kinase-like_dom_sf"/>
</dbReference>
<dbReference type="Gene3D" id="3.20.20.60">
    <property type="entry name" value="Phosphoenolpyruvate-binding domains"/>
    <property type="match status" value="1"/>
</dbReference>
<evidence type="ECO:0000313" key="7">
    <source>
        <dbReference type="EMBL" id="RHH11171.1"/>
    </source>
</evidence>